<keyword evidence="2" id="KW-1185">Reference proteome</keyword>
<name>B8CJE0_SHEPW</name>
<organism evidence="1 2">
    <name type="scientific">Shewanella piezotolerans (strain WP3 / JCM 13877)</name>
    <dbReference type="NCBI Taxonomy" id="225849"/>
    <lineage>
        <taxon>Bacteria</taxon>
        <taxon>Pseudomonadati</taxon>
        <taxon>Pseudomonadota</taxon>
        <taxon>Gammaproteobacteria</taxon>
        <taxon>Alteromonadales</taxon>
        <taxon>Shewanellaceae</taxon>
        <taxon>Shewanella</taxon>
    </lineage>
</organism>
<protein>
    <submittedName>
        <fullName evidence="1">Uncharacterized protein</fullName>
    </submittedName>
</protein>
<evidence type="ECO:0000313" key="2">
    <source>
        <dbReference type="Proteomes" id="UP000000753"/>
    </source>
</evidence>
<dbReference type="EMBL" id="CP000472">
    <property type="protein sequence ID" value="ACJ27902.1"/>
    <property type="molecule type" value="Genomic_DNA"/>
</dbReference>
<dbReference type="AlphaFoldDB" id="B8CJE0"/>
<reference evidence="1 2" key="1">
    <citation type="journal article" date="2008" name="PLoS ONE">
        <title>Environmental adaptation: genomic analysis of the piezotolerant and psychrotolerant deep-sea iron reducing bacterium Shewanella piezotolerans WP3.</title>
        <authorList>
            <person name="Wang F."/>
            <person name="Wang J."/>
            <person name="Jian H."/>
            <person name="Zhang B."/>
            <person name="Li S."/>
            <person name="Wang F."/>
            <person name="Zeng X."/>
            <person name="Gao L."/>
            <person name="Bartlett D.H."/>
            <person name="Yu J."/>
            <person name="Hu S."/>
            <person name="Xiao X."/>
        </authorList>
    </citation>
    <scope>NUCLEOTIDE SEQUENCE [LARGE SCALE GENOMIC DNA]</scope>
    <source>
        <strain evidence="2">WP3 / JCM 13877</strain>
    </source>
</reference>
<gene>
    <name evidence="1" type="ordered locus">swp_1103</name>
</gene>
<dbReference type="KEGG" id="swp:swp_1103"/>
<proteinExistence type="predicted"/>
<dbReference type="HOGENOM" id="CLU_2669028_0_0_6"/>
<evidence type="ECO:0000313" key="1">
    <source>
        <dbReference type="EMBL" id="ACJ27902.1"/>
    </source>
</evidence>
<dbReference type="Proteomes" id="UP000000753">
    <property type="component" value="Chromosome"/>
</dbReference>
<accession>B8CJE0</accession>
<sequence>MIMGRGSKAFYYCKKLNRNDIAVITHTYHGIIKMISFCYGFKSPFTRSISLAGSIAICSIPYTHTIQRPVLWFFV</sequence>